<organism evidence="2 3">
    <name type="scientific">Secundilactobacillus kimchicus JCM 15530</name>
    <dbReference type="NCBI Taxonomy" id="1302272"/>
    <lineage>
        <taxon>Bacteria</taxon>
        <taxon>Bacillati</taxon>
        <taxon>Bacillota</taxon>
        <taxon>Bacilli</taxon>
        <taxon>Lactobacillales</taxon>
        <taxon>Lactobacillaceae</taxon>
        <taxon>Secundilactobacillus</taxon>
    </lineage>
</organism>
<evidence type="ECO:0000313" key="3">
    <source>
        <dbReference type="Proteomes" id="UP000050911"/>
    </source>
</evidence>
<comment type="caution">
    <text evidence="2">The sequence shown here is derived from an EMBL/GenBank/DDBJ whole genome shotgun (WGS) entry which is preliminary data.</text>
</comment>
<dbReference type="PRINTS" id="PR00721">
    <property type="entry name" value="STOMATIN"/>
</dbReference>
<evidence type="ECO:0000259" key="1">
    <source>
        <dbReference type="SMART" id="SM00244"/>
    </source>
</evidence>
<keyword evidence="3" id="KW-1185">Reference proteome</keyword>
<dbReference type="SMART" id="SM00244">
    <property type="entry name" value="PHB"/>
    <property type="match status" value="1"/>
</dbReference>
<dbReference type="InterPro" id="IPR001107">
    <property type="entry name" value="Band_7"/>
</dbReference>
<dbReference type="CDD" id="cd08829">
    <property type="entry name" value="SPFH_paraslipin"/>
    <property type="match status" value="1"/>
</dbReference>
<dbReference type="InterPro" id="IPR036013">
    <property type="entry name" value="Band_7/SPFH_dom_sf"/>
</dbReference>
<dbReference type="Proteomes" id="UP000050911">
    <property type="component" value="Unassembled WGS sequence"/>
</dbReference>
<dbReference type="PANTHER" id="PTHR43327:SF10">
    <property type="entry name" value="STOMATIN-LIKE PROTEIN 2, MITOCHONDRIAL"/>
    <property type="match status" value="1"/>
</dbReference>
<feature type="domain" description="Band 7" evidence="1">
    <location>
        <begin position="20"/>
        <end position="178"/>
    </location>
</feature>
<gene>
    <name evidence="2" type="ORF">FC96_GL001154</name>
</gene>
<dbReference type="InterPro" id="IPR001972">
    <property type="entry name" value="Stomatin_HflK_fam"/>
</dbReference>
<dbReference type="Gene3D" id="3.30.479.30">
    <property type="entry name" value="Band 7 domain"/>
    <property type="match status" value="1"/>
</dbReference>
<name>A0A0R1HYX2_9LACO</name>
<sequence length="303" mass="33211">MLAFFITLVIVVLIILLLIASIKIVHSGDVKVLERFGNYVKTLQPGLHLVVPIIYAVRQTVSLRQRPLQMDPFDVITKENATIQVEVSLKYHVNDVESYVYKNENSEESVILDCQSSLRGIIGNMELNDVLNGTTKINASLFTEIKDVASSYGVSVDRINIGEITPSTEVQASMDKLITANRNKEAMITEAQGFKEKTIQEAQGQAQQVTINAQAQAEQVRIAAQAQADQINLLANADAKRISVVNQAVQDSALDDKMLQYLGLKAFGSLAESDSNTIVIPSNLTGLANIPAAKQLWNSDEVK</sequence>
<dbReference type="RefSeq" id="WP_054659318.1">
    <property type="nucleotide sequence ID" value="NZ_AZCX01000002.1"/>
</dbReference>
<accession>A0A0R1HYX2</accession>
<dbReference type="STRING" id="1302272.FC96_GL001154"/>
<dbReference type="EMBL" id="AZCX01000002">
    <property type="protein sequence ID" value="KRK48833.1"/>
    <property type="molecule type" value="Genomic_DNA"/>
</dbReference>
<dbReference type="Pfam" id="PF01145">
    <property type="entry name" value="Band_7"/>
    <property type="match status" value="1"/>
</dbReference>
<dbReference type="AlphaFoldDB" id="A0A0R1HYX2"/>
<dbReference type="PATRIC" id="fig|1302272.5.peg.1161"/>
<dbReference type="SUPFAM" id="SSF117892">
    <property type="entry name" value="Band 7/SPFH domain"/>
    <property type="match status" value="1"/>
</dbReference>
<dbReference type="GO" id="GO:0016020">
    <property type="term" value="C:membrane"/>
    <property type="evidence" value="ECO:0007669"/>
    <property type="project" value="InterPro"/>
</dbReference>
<dbReference type="InterPro" id="IPR050710">
    <property type="entry name" value="Band7/mec-2_domain"/>
</dbReference>
<protein>
    <recommendedName>
        <fullName evidence="1">Band 7 domain-containing protein</fullName>
    </recommendedName>
</protein>
<proteinExistence type="predicted"/>
<dbReference type="PANTHER" id="PTHR43327">
    <property type="entry name" value="STOMATIN-LIKE PROTEIN 2, MITOCHONDRIAL"/>
    <property type="match status" value="1"/>
</dbReference>
<dbReference type="OrthoDB" id="9809197at2"/>
<reference evidence="2 3" key="1">
    <citation type="journal article" date="2015" name="Genome Announc.">
        <title>Expanding the biotechnology potential of lactobacilli through comparative genomics of 213 strains and associated genera.</title>
        <authorList>
            <person name="Sun Z."/>
            <person name="Harris H.M."/>
            <person name="McCann A."/>
            <person name="Guo C."/>
            <person name="Argimon S."/>
            <person name="Zhang W."/>
            <person name="Yang X."/>
            <person name="Jeffery I.B."/>
            <person name="Cooney J.C."/>
            <person name="Kagawa T.F."/>
            <person name="Liu W."/>
            <person name="Song Y."/>
            <person name="Salvetti E."/>
            <person name="Wrobel A."/>
            <person name="Rasinkangas P."/>
            <person name="Parkhill J."/>
            <person name="Rea M.C."/>
            <person name="O'Sullivan O."/>
            <person name="Ritari J."/>
            <person name="Douillard F.P."/>
            <person name="Paul Ross R."/>
            <person name="Yang R."/>
            <person name="Briner A.E."/>
            <person name="Felis G.E."/>
            <person name="de Vos W.M."/>
            <person name="Barrangou R."/>
            <person name="Klaenhammer T.R."/>
            <person name="Caufield P.W."/>
            <person name="Cui Y."/>
            <person name="Zhang H."/>
            <person name="O'Toole P.W."/>
        </authorList>
    </citation>
    <scope>NUCLEOTIDE SEQUENCE [LARGE SCALE GENOMIC DNA]</scope>
    <source>
        <strain evidence="2 3">JCM 15530</strain>
    </source>
</reference>
<evidence type="ECO:0000313" key="2">
    <source>
        <dbReference type="EMBL" id="KRK48833.1"/>
    </source>
</evidence>